<dbReference type="EC" id="5.2.1.8" evidence="6"/>
<dbReference type="Pfam" id="PF01346">
    <property type="entry name" value="FKBP_N"/>
    <property type="match status" value="1"/>
</dbReference>
<comment type="similarity">
    <text evidence="2 6">Belongs to the FKBP-type PPIase family.</text>
</comment>
<evidence type="ECO:0000313" key="8">
    <source>
        <dbReference type="EMBL" id="QTA79787.1"/>
    </source>
</evidence>
<comment type="catalytic activity">
    <reaction evidence="1 5 6">
        <text>[protein]-peptidylproline (omega=180) = [protein]-peptidylproline (omega=0)</text>
        <dbReference type="Rhea" id="RHEA:16237"/>
        <dbReference type="Rhea" id="RHEA-COMP:10747"/>
        <dbReference type="Rhea" id="RHEA-COMP:10748"/>
        <dbReference type="ChEBI" id="CHEBI:83833"/>
        <dbReference type="ChEBI" id="CHEBI:83834"/>
        <dbReference type="EC" id="5.2.1.8"/>
    </reaction>
</comment>
<evidence type="ECO:0000256" key="1">
    <source>
        <dbReference type="ARBA" id="ARBA00000971"/>
    </source>
</evidence>
<protein>
    <recommendedName>
        <fullName evidence="6">Peptidyl-prolyl cis-trans isomerase</fullName>
        <ecNumber evidence="6">5.2.1.8</ecNumber>
    </recommendedName>
</protein>
<proteinExistence type="inferred from homology"/>
<dbReference type="KEGG" id="dli:dnl_20670"/>
<dbReference type="PANTHER" id="PTHR43811:SF19">
    <property type="entry name" value="39 KDA FK506-BINDING NUCLEAR PROTEIN"/>
    <property type="match status" value="1"/>
</dbReference>
<evidence type="ECO:0000256" key="3">
    <source>
        <dbReference type="ARBA" id="ARBA00023110"/>
    </source>
</evidence>
<evidence type="ECO:0000256" key="4">
    <source>
        <dbReference type="ARBA" id="ARBA00023235"/>
    </source>
</evidence>
<keyword evidence="4 5" id="KW-0413">Isomerase</keyword>
<feature type="domain" description="PPIase FKBP-type" evidence="7">
    <location>
        <begin position="118"/>
        <end position="204"/>
    </location>
</feature>
<reference evidence="8" key="1">
    <citation type="journal article" date="2021" name="Microb. Physiol.">
        <title>Proteogenomic Insights into the Physiology of Marine, Sulfate-Reducing, Filamentous Desulfonema limicola and Desulfonema magnum.</title>
        <authorList>
            <person name="Schnaars V."/>
            <person name="Wohlbrand L."/>
            <person name="Scheve S."/>
            <person name="Hinrichs C."/>
            <person name="Reinhardt R."/>
            <person name="Rabus R."/>
        </authorList>
    </citation>
    <scope>NUCLEOTIDE SEQUENCE</scope>
    <source>
        <strain evidence="8">5ac10</strain>
    </source>
</reference>
<dbReference type="Pfam" id="PF00254">
    <property type="entry name" value="FKBP_C"/>
    <property type="match status" value="1"/>
</dbReference>
<dbReference type="Proteomes" id="UP000663720">
    <property type="component" value="Chromosome"/>
</dbReference>
<dbReference type="PROSITE" id="PS50059">
    <property type="entry name" value="FKBP_PPIASE"/>
    <property type="match status" value="1"/>
</dbReference>
<accession>A0A975B6W2</accession>
<dbReference type="GO" id="GO:0003755">
    <property type="term" value="F:peptidyl-prolyl cis-trans isomerase activity"/>
    <property type="evidence" value="ECO:0007669"/>
    <property type="project" value="UniProtKB-UniRule"/>
</dbReference>
<organism evidence="8 9">
    <name type="scientific">Desulfonema limicola</name>
    <dbReference type="NCBI Taxonomy" id="45656"/>
    <lineage>
        <taxon>Bacteria</taxon>
        <taxon>Pseudomonadati</taxon>
        <taxon>Thermodesulfobacteriota</taxon>
        <taxon>Desulfobacteria</taxon>
        <taxon>Desulfobacterales</taxon>
        <taxon>Desulfococcaceae</taxon>
        <taxon>Desulfonema</taxon>
    </lineage>
</organism>
<evidence type="ECO:0000259" key="7">
    <source>
        <dbReference type="PROSITE" id="PS50059"/>
    </source>
</evidence>
<evidence type="ECO:0000313" key="9">
    <source>
        <dbReference type="Proteomes" id="UP000663720"/>
    </source>
</evidence>
<dbReference type="InterPro" id="IPR001179">
    <property type="entry name" value="PPIase_FKBP_dom"/>
</dbReference>
<gene>
    <name evidence="8" type="primary">mip</name>
    <name evidence="8" type="ORF">dnl_20670</name>
</gene>
<dbReference type="InterPro" id="IPR046357">
    <property type="entry name" value="PPIase_dom_sf"/>
</dbReference>
<sequence length="204" mass="22515">MKIDMDKVSYILGQSIGSDFKRQGFDINVETFTQSFKDAFAGKPSSMRISEMQQIMTAFKNAVQENQDTANSQKARANLEKGKAFLEENKKKQGVVETSTGLQYRVIEQGSGKKPLAADSVETHYEGRTIDGNIFDSSIKRGTPVTFPVNGVISGWQEALQLMNEGSKYELFIPHNLAYGPTGSGSAIGPYETLIFDVELLKVQ</sequence>
<dbReference type="Gene3D" id="1.10.287.460">
    <property type="entry name" value="Peptidyl-prolyl cis-trans isomerase, FKBP-type, N-terminal domain"/>
    <property type="match status" value="1"/>
</dbReference>
<evidence type="ECO:0000256" key="6">
    <source>
        <dbReference type="RuleBase" id="RU003915"/>
    </source>
</evidence>
<dbReference type="InterPro" id="IPR036944">
    <property type="entry name" value="PPIase_FKBP_N_sf"/>
</dbReference>
<dbReference type="GO" id="GO:0006457">
    <property type="term" value="P:protein folding"/>
    <property type="evidence" value="ECO:0007669"/>
    <property type="project" value="InterPro"/>
</dbReference>
<evidence type="ECO:0000256" key="2">
    <source>
        <dbReference type="ARBA" id="ARBA00006577"/>
    </source>
</evidence>
<dbReference type="RefSeq" id="WP_207691496.1">
    <property type="nucleotide sequence ID" value="NZ_CP061799.1"/>
</dbReference>
<dbReference type="PANTHER" id="PTHR43811">
    <property type="entry name" value="FKBP-TYPE PEPTIDYL-PROLYL CIS-TRANS ISOMERASE FKPA"/>
    <property type="match status" value="1"/>
</dbReference>
<dbReference type="AlphaFoldDB" id="A0A975B6W2"/>
<keyword evidence="9" id="KW-1185">Reference proteome</keyword>
<dbReference type="EMBL" id="CP061799">
    <property type="protein sequence ID" value="QTA79787.1"/>
    <property type="molecule type" value="Genomic_DNA"/>
</dbReference>
<dbReference type="Gene3D" id="3.10.50.40">
    <property type="match status" value="1"/>
</dbReference>
<dbReference type="SUPFAM" id="SSF54534">
    <property type="entry name" value="FKBP-like"/>
    <property type="match status" value="1"/>
</dbReference>
<keyword evidence="3 5" id="KW-0697">Rotamase</keyword>
<dbReference type="InterPro" id="IPR000774">
    <property type="entry name" value="PPIase_FKBP_N"/>
</dbReference>
<evidence type="ECO:0000256" key="5">
    <source>
        <dbReference type="PROSITE-ProRule" id="PRU00277"/>
    </source>
</evidence>
<name>A0A975B6W2_9BACT</name>